<dbReference type="AlphaFoldDB" id="A0A0K1Q2U2"/>
<dbReference type="RefSeq" id="WP_146651337.1">
    <property type="nucleotide sequence ID" value="NZ_CP012333.1"/>
</dbReference>
<dbReference type="GO" id="GO:0003962">
    <property type="term" value="F:cystathionine gamma-synthase activity"/>
    <property type="evidence" value="ECO:0007669"/>
    <property type="project" value="TreeGrafter"/>
</dbReference>
<evidence type="ECO:0000313" key="7">
    <source>
        <dbReference type="Proteomes" id="UP000064967"/>
    </source>
</evidence>
<evidence type="ECO:0000313" key="6">
    <source>
        <dbReference type="EMBL" id="AKU99961.1"/>
    </source>
</evidence>
<dbReference type="InterPro" id="IPR015421">
    <property type="entry name" value="PyrdxlP-dep_Trfase_major"/>
</dbReference>
<dbReference type="Gene3D" id="3.90.1150.10">
    <property type="entry name" value="Aspartate Aminotransferase, domain 1"/>
    <property type="match status" value="1"/>
</dbReference>
<evidence type="ECO:0000256" key="5">
    <source>
        <dbReference type="RuleBase" id="RU362118"/>
    </source>
</evidence>
<dbReference type="GO" id="GO:0005737">
    <property type="term" value="C:cytoplasm"/>
    <property type="evidence" value="ECO:0007669"/>
    <property type="project" value="TreeGrafter"/>
</dbReference>
<sequence>MHDEGPRLDTLCIHAGQEPDPVSGAVMTPIVLASTFVQDGPGAHKGYDYSRAGNPTRTALEGCLAALEGGKHGVAFGSGCAATTAVLLSLKAGDHVLVCDDVYGGTFRIFDKVLKQWGLEATFLDMSDPAKVREAVRPNTRLVWLETPSNPMLKIFDIAAIADVAKQAGVPLAVDNTFATPMLQRPLDLGASMVVHSTTKYLNGHSDVVGGAVITSDEGLAEKLHFLQKSVGGVPSPFDCYMVLRGLKTLGVRMKQHVKSAQVLADHLARHPQVERVFYPGLASHKGHEIAAKQMKGFGGMISFELAGGLDAATAFLKNLRIFACAESLGGVESLAEHPAIMTHASVPAEARRAIGIGDGLIRLSVGVEDLDDLKDDLERGFKAARDPRAGG</sequence>
<protein>
    <submittedName>
        <fullName evidence="6">Cystathionine gamma-lyase</fullName>
    </submittedName>
</protein>
<dbReference type="PANTHER" id="PTHR11808">
    <property type="entry name" value="TRANS-SULFURATION ENZYME FAMILY MEMBER"/>
    <property type="match status" value="1"/>
</dbReference>
<dbReference type="Gene3D" id="3.40.640.10">
    <property type="entry name" value="Type I PLP-dependent aspartate aminotransferase-like (Major domain)"/>
    <property type="match status" value="1"/>
</dbReference>
<dbReference type="InterPro" id="IPR015424">
    <property type="entry name" value="PyrdxlP-dep_Trfase"/>
</dbReference>
<dbReference type="GO" id="GO:0019346">
    <property type="term" value="P:transsulfuration"/>
    <property type="evidence" value="ECO:0007669"/>
    <property type="project" value="InterPro"/>
</dbReference>
<name>A0A0K1Q2U2_9BACT</name>
<dbReference type="SUPFAM" id="SSF53383">
    <property type="entry name" value="PLP-dependent transferases"/>
    <property type="match status" value="1"/>
</dbReference>
<dbReference type="NCBIfam" id="NF005871">
    <property type="entry name" value="PRK07811.1"/>
    <property type="match status" value="1"/>
</dbReference>
<dbReference type="KEGG" id="llu:AKJ09_06625"/>
<dbReference type="GO" id="GO:0030170">
    <property type="term" value="F:pyridoxal phosphate binding"/>
    <property type="evidence" value="ECO:0007669"/>
    <property type="project" value="InterPro"/>
</dbReference>
<organism evidence="6 7">
    <name type="scientific">Labilithrix luteola</name>
    <dbReference type="NCBI Taxonomy" id="1391654"/>
    <lineage>
        <taxon>Bacteria</taxon>
        <taxon>Pseudomonadati</taxon>
        <taxon>Myxococcota</taxon>
        <taxon>Polyangia</taxon>
        <taxon>Polyangiales</taxon>
        <taxon>Labilitrichaceae</taxon>
        <taxon>Labilithrix</taxon>
    </lineage>
</organism>
<keyword evidence="6" id="KW-0456">Lyase</keyword>
<comment type="cofactor">
    <cofactor evidence="1 5">
        <name>pyridoxal 5'-phosphate</name>
        <dbReference type="ChEBI" id="CHEBI:597326"/>
    </cofactor>
</comment>
<accession>A0A0K1Q2U2</accession>
<keyword evidence="7" id="KW-1185">Reference proteome</keyword>
<keyword evidence="3 4" id="KW-0663">Pyridoxal phosphate</keyword>
<evidence type="ECO:0000256" key="1">
    <source>
        <dbReference type="ARBA" id="ARBA00001933"/>
    </source>
</evidence>
<comment type="similarity">
    <text evidence="2 5">Belongs to the trans-sulfuration enzymes family.</text>
</comment>
<dbReference type="STRING" id="1391654.AKJ09_06625"/>
<evidence type="ECO:0000256" key="4">
    <source>
        <dbReference type="PIRSR" id="PIRSR001434-2"/>
    </source>
</evidence>
<dbReference type="Pfam" id="PF01053">
    <property type="entry name" value="Cys_Met_Meta_PP"/>
    <property type="match status" value="1"/>
</dbReference>
<dbReference type="InterPro" id="IPR000277">
    <property type="entry name" value="Cys/Met-Metab_PyrdxlP-dep_enz"/>
</dbReference>
<dbReference type="PANTHER" id="PTHR11808:SF15">
    <property type="entry name" value="CYSTATHIONINE GAMMA-LYASE"/>
    <property type="match status" value="1"/>
</dbReference>
<evidence type="ECO:0000256" key="2">
    <source>
        <dbReference type="ARBA" id="ARBA00009077"/>
    </source>
</evidence>
<dbReference type="GO" id="GO:0019343">
    <property type="term" value="P:cysteine biosynthetic process via cystathionine"/>
    <property type="evidence" value="ECO:0007669"/>
    <property type="project" value="TreeGrafter"/>
</dbReference>
<dbReference type="PATRIC" id="fig|1391654.3.peg.6721"/>
<evidence type="ECO:0000256" key="3">
    <source>
        <dbReference type="ARBA" id="ARBA00022898"/>
    </source>
</evidence>
<proteinExistence type="inferred from homology"/>
<feature type="modified residue" description="N6-(pyridoxal phosphate)lysine" evidence="4">
    <location>
        <position position="200"/>
    </location>
</feature>
<dbReference type="FunFam" id="3.90.1150.10:FF:000008">
    <property type="entry name" value="Cystathionine gamma-synthase"/>
    <property type="match status" value="1"/>
</dbReference>
<dbReference type="OrthoDB" id="9805807at2"/>
<dbReference type="FunFam" id="3.40.640.10:FF:000009">
    <property type="entry name" value="Cystathionine gamma-synthase homolog"/>
    <property type="match status" value="1"/>
</dbReference>
<dbReference type="CDD" id="cd00614">
    <property type="entry name" value="CGS_like"/>
    <property type="match status" value="1"/>
</dbReference>
<dbReference type="PIRSF" id="PIRSF001434">
    <property type="entry name" value="CGS"/>
    <property type="match status" value="1"/>
</dbReference>
<reference evidence="6 7" key="1">
    <citation type="submission" date="2015-08" db="EMBL/GenBank/DDBJ databases">
        <authorList>
            <person name="Babu N.S."/>
            <person name="Beckwith C.J."/>
            <person name="Beseler K.G."/>
            <person name="Brison A."/>
            <person name="Carone J.V."/>
            <person name="Caskin T.P."/>
            <person name="Diamond M."/>
            <person name="Durham M.E."/>
            <person name="Foxe J.M."/>
            <person name="Go M."/>
            <person name="Henderson B.A."/>
            <person name="Jones I.B."/>
            <person name="McGettigan J.A."/>
            <person name="Micheletti S.J."/>
            <person name="Nasrallah M.E."/>
            <person name="Ortiz D."/>
            <person name="Piller C.R."/>
            <person name="Privatt S.R."/>
            <person name="Schneider S.L."/>
            <person name="Sharp S."/>
            <person name="Smith T.C."/>
            <person name="Stanton J.D."/>
            <person name="Ullery H.E."/>
            <person name="Wilson R.J."/>
            <person name="Serrano M.G."/>
            <person name="Buck G."/>
            <person name="Lee V."/>
            <person name="Wang Y."/>
            <person name="Carvalho R."/>
            <person name="Voegtly L."/>
            <person name="Shi R."/>
            <person name="Duckworth R."/>
            <person name="Johnson A."/>
            <person name="Loviza R."/>
            <person name="Walstead R."/>
            <person name="Shah Z."/>
            <person name="Kiflezghi M."/>
            <person name="Wade K."/>
            <person name="Ball S.L."/>
            <person name="Bradley K.W."/>
            <person name="Asai D.J."/>
            <person name="Bowman C.A."/>
            <person name="Russell D.A."/>
            <person name="Pope W.H."/>
            <person name="Jacobs-Sera D."/>
            <person name="Hendrix R.W."/>
            <person name="Hatfull G.F."/>
        </authorList>
    </citation>
    <scope>NUCLEOTIDE SEQUENCE [LARGE SCALE GENOMIC DNA]</scope>
    <source>
        <strain evidence="6 7">DSM 27648</strain>
    </source>
</reference>
<dbReference type="Proteomes" id="UP000064967">
    <property type="component" value="Chromosome"/>
</dbReference>
<dbReference type="EMBL" id="CP012333">
    <property type="protein sequence ID" value="AKU99961.1"/>
    <property type="molecule type" value="Genomic_DNA"/>
</dbReference>
<dbReference type="GO" id="GO:0004123">
    <property type="term" value="F:cystathionine gamma-lyase activity"/>
    <property type="evidence" value="ECO:0007669"/>
    <property type="project" value="TreeGrafter"/>
</dbReference>
<dbReference type="InterPro" id="IPR015422">
    <property type="entry name" value="PyrdxlP-dep_Trfase_small"/>
</dbReference>
<gene>
    <name evidence="6" type="ORF">AKJ09_06625</name>
</gene>